<keyword evidence="2" id="KW-0378">Hydrolase</keyword>
<comment type="similarity">
    <text evidence="1">Belongs to the DNase II family.</text>
</comment>
<dbReference type="GO" id="GO:0004531">
    <property type="term" value="F:deoxyribonuclease II activity"/>
    <property type="evidence" value="ECO:0007669"/>
    <property type="project" value="InterPro"/>
</dbReference>
<dbReference type="PANTHER" id="PTHR10858">
    <property type="entry name" value="DEOXYRIBONUCLEASE II"/>
    <property type="match status" value="1"/>
</dbReference>
<name>A0A6C0HYU7_9ZZZZ</name>
<evidence type="ECO:0000256" key="1">
    <source>
        <dbReference type="ARBA" id="ARBA00007527"/>
    </source>
</evidence>
<proteinExistence type="inferred from homology"/>
<evidence type="ECO:0000256" key="2">
    <source>
        <dbReference type="ARBA" id="ARBA00022801"/>
    </source>
</evidence>
<dbReference type="PANTHER" id="PTHR10858:SF30">
    <property type="entry name" value="CELL-DEATH-RELATED NUCLEASE 7"/>
    <property type="match status" value="1"/>
</dbReference>
<dbReference type="AlphaFoldDB" id="A0A6C0HYU7"/>
<protein>
    <submittedName>
        <fullName evidence="3">Uncharacterized protein</fullName>
    </submittedName>
</protein>
<organism evidence="3">
    <name type="scientific">viral metagenome</name>
    <dbReference type="NCBI Taxonomy" id="1070528"/>
    <lineage>
        <taxon>unclassified sequences</taxon>
        <taxon>metagenomes</taxon>
        <taxon>organismal metagenomes</taxon>
    </lineage>
</organism>
<evidence type="ECO:0000313" key="3">
    <source>
        <dbReference type="EMBL" id="QHT85315.1"/>
    </source>
</evidence>
<dbReference type="Pfam" id="PF03265">
    <property type="entry name" value="DNase_II"/>
    <property type="match status" value="1"/>
</dbReference>
<accession>A0A6C0HYU7</accession>
<sequence length="271" mass="31731">MGICVSRPTYHILLKLPHGKECFHTTGKEWMYEEDLHTILQSWYKDMDHWILYNDETPDHTVSSGAHAKGIVAWNRTTLTWLIHSVPKFPSTFQKRTIAEEQLDYGQSFLYVTMPIRHLHDILTQVFIMHPTIYSSTMSFDMYQTYLPLYKTELTRMYRITPEMCHVAKSPKCHKDIYTDLILPEFGGCLYTETWIRGHACDDTEQCKMVRTIQWKNGVTYTYTRDHSKYGYSDKGWMVIGDMNRMTTQHVRGGGGMVLHNTVMKEIIQPG</sequence>
<dbReference type="InterPro" id="IPR004947">
    <property type="entry name" value="DNase_II"/>
</dbReference>
<reference evidence="3" key="1">
    <citation type="journal article" date="2020" name="Nature">
        <title>Giant virus diversity and host interactions through global metagenomics.</title>
        <authorList>
            <person name="Schulz F."/>
            <person name="Roux S."/>
            <person name="Paez-Espino D."/>
            <person name="Jungbluth S."/>
            <person name="Walsh D.A."/>
            <person name="Denef V.J."/>
            <person name="McMahon K.D."/>
            <person name="Konstantinidis K.T."/>
            <person name="Eloe-Fadrosh E.A."/>
            <person name="Kyrpides N.C."/>
            <person name="Woyke T."/>
        </authorList>
    </citation>
    <scope>NUCLEOTIDE SEQUENCE</scope>
    <source>
        <strain evidence="3">GVMAG-M-3300023184-17</strain>
    </source>
</reference>
<dbReference type="EMBL" id="MN740041">
    <property type="protein sequence ID" value="QHT85315.1"/>
    <property type="molecule type" value="Genomic_DNA"/>
</dbReference>
<dbReference type="GO" id="GO:0006309">
    <property type="term" value="P:apoptotic DNA fragmentation"/>
    <property type="evidence" value="ECO:0007669"/>
    <property type="project" value="TreeGrafter"/>
</dbReference>